<dbReference type="SUPFAM" id="SSF57667">
    <property type="entry name" value="beta-beta-alpha zinc fingers"/>
    <property type="match status" value="1"/>
</dbReference>
<evidence type="ECO:0000259" key="3">
    <source>
        <dbReference type="PROSITE" id="PS50157"/>
    </source>
</evidence>
<evidence type="ECO:0000313" key="4">
    <source>
        <dbReference type="EMBL" id="KAK3108135.1"/>
    </source>
</evidence>
<dbReference type="InterPro" id="IPR012337">
    <property type="entry name" value="RNaseH-like_sf"/>
</dbReference>
<accession>A0AA88YWG9</accession>
<comment type="caution">
    <text evidence="4">The sequence shown here is derived from an EMBL/GenBank/DDBJ whole genome shotgun (WGS) entry which is preliminary data.</text>
</comment>
<keyword evidence="1" id="KW-0862">Zinc</keyword>
<dbReference type="SMART" id="SM00355">
    <property type="entry name" value="ZnF_C2H2"/>
    <property type="match status" value="3"/>
</dbReference>
<feature type="compositionally biased region" description="Basic and acidic residues" evidence="2">
    <location>
        <begin position="111"/>
        <end position="121"/>
    </location>
</feature>
<evidence type="ECO:0000313" key="5">
    <source>
        <dbReference type="Proteomes" id="UP001186944"/>
    </source>
</evidence>
<dbReference type="Proteomes" id="UP001186944">
    <property type="component" value="Unassembled WGS sequence"/>
</dbReference>
<name>A0AA88YWG9_PINIB</name>
<dbReference type="GO" id="GO:0008270">
    <property type="term" value="F:zinc ion binding"/>
    <property type="evidence" value="ECO:0007669"/>
    <property type="project" value="UniProtKB-KW"/>
</dbReference>
<keyword evidence="1" id="KW-0863">Zinc-finger</keyword>
<feature type="compositionally biased region" description="Polar residues" evidence="2">
    <location>
        <begin position="58"/>
        <end position="85"/>
    </location>
</feature>
<dbReference type="PANTHER" id="PTHR31511">
    <property type="entry name" value="PROTEIN CBG23764"/>
    <property type="match status" value="1"/>
</dbReference>
<dbReference type="PANTHER" id="PTHR31511:SF12">
    <property type="entry name" value="RHO TERMINATION FACTOR N-TERMINAL DOMAIN-CONTAINING PROTEIN"/>
    <property type="match status" value="1"/>
</dbReference>
<dbReference type="InterPro" id="IPR036236">
    <property type="entry name" value="Znf_C2H2_sf"/>
</dbReference>
<dbReference type="PROSITE" id="PS50157">
    <property type="entry name" value="ZINC_FINGER_C2H2_2"/>
    <property type="match status" value="2"/>
</dbReference>
<gene>
    <name evidence="4" type="ORF">FSP39_001838</name>
</gene>
<dbReference type="InterPro" id="IPR043502">
    <property type="entry name" value="DNA/RNA_pol_sf"/>
</dbReference>
<dbReference type="EMBL" id="VSWD01000001">
    <property type="protein sequence ID" value="KAK3108135.1"/>
    <property type="molecule type" value="Genomic_DNA"/>
</dbReference>
<sequence length="1275" mass="149725">MDNQKQFQCKDCKRFYKRRSELNRHLRSRNQKFNCDYCQKNFNRKDSLKTHVRRFHSQATASSENTFGNQTGGNVPLNEQHNQSQDENEIIYSRTNERENEQPLNDQLNQAHDENQSENFRTNEREIEQALDGSAVIVKIHPLASESFDLLLFFSNISEQIIHILTTSTQERRGIKWYLNARVQFTREKDGKIETVVPHFRSLTYPHLSSEIFNNHDLHEAFQKIFTSKEEFIMKGSDWIFQKVLYLEVHYVLYTPLNAGQYIKEPEVLRRTRSLVNIKNHDSKCFLYCILAKLYPVKKNANRVSHYLSHESTLNMSGLKYPVQISQVSKFERQNDISVNVFGYEENEIFPMRIAKTKRKRHVDLLFLKRTGKTHYCLIKNLSRFLHHLYGKTGKHKHYFCPYCLHGFLKKDTLNRHTPFCMTLGEQKVEMPTPGENDVIEFKDIAKQLRVPFVIYADFETYVQPVAQCDDLDPNSSHTIDLSKFEPCGFCYQVVSSDDSLTQSPVLYRGEDVVDTLLTRLLAEEERLFKRIKHIEPMQIDMEIEHHYDTVTHCHICRKAFGKSSIKVRNHDHLNGKFIGIAHRDCNLQYKQVHFIPVIFHNLRGFDGHLIIRKLGKYKAKKLKVIANTQERYVSFSVSKLRFIDSFQFLDASLDSLVLNLKNDDTSHFKQFMHEFQSEKQREMLLQKGIYPYSYVTDESKFNDRKLPPKVAFYNSMKKCHISDDEYSHAQKVWKEMKMETLGDYHDLYLKCDVLLLADVFERFRTLTIENFDLDPAQFYTLAGLCWSACLKMTGVTLELITDAEQFQMIEKGTRGGVAMITRRYAEANNKDIPDTFDETKPSEYLGYFDMNNLYGGAMVEPLPVGDFRWLSPKEIESLDVFSFEENAKTGYILEVSLGYPSHLHLLHSDYPLAPTSLQIKENNLSPYCKKLYAMFRNTQSDGDKVVSKKLVPTLWDKEEYVVHYRNLQFYLKQGMVLKKIHRVIAFTQDAWLKPYIQYNTNMRKKATNKFDVRLYKAYNNIVFGKTMENIRLHMNFNLVNTRKGLLRLTSKPSFERITIFDEQLVGVKNRRVKLLLDKPIYTGMCVLDLSKLFMYQFHYGFIKKKYGDRACLLMTDTDSLFYSIKTTDMYKDMQENSDLFDTSEYPKNHFLYSEKNKKVVGKMKDETNGDPVTTFVGLRAKMYSFQTKHGLNVRKAKGVTKSVRDQDIDHQDYIDCLFNKEISRNVMESIRSDKHILYLKAINKVSLSPYDDKRWVCDDGIITYAYGDYRINNS</sequence>
<organism evidence="4 5">
    <name type="scientific">Pinctada imbricata</name>
    <name type="common">Atlantic pearl-oyster</name>
    <name type="synonym">Pinctada martensii</name>
    <dbReference type="NCBI Taxonomy" id="66713"/>
    <lineage>
        <taxon>Eukaryota</taxon>
        <taxon>Metazoa</taxon>
        <taxon>Spiralia</taxon>
        <taxon>Lophotrochozoa</taxon>
        <taxon>Mollusca</taxon>
        <taxon>Bivalvia</taxon>
        <taxon>Autobranchia</taxon>
        <taxon>Pteriomorphia</taxon>
        <taxon>Pterioida</taxon>
        <taxon>Pterioidea</taxon>
        <taxon>Pteriidae</taxon>
        <taxon>Pinctada</taxon>
    </lineage>
</organism>
<feature type="domain" description="C2H2-type" evidence="3">
    <location>
        <begin position="33"/>
        <end position="61"/>
    </location>
</feature>
<evidence type="ECO:0000256" key="1">
    <source>
        <dbReference type="PROSITE-ProRule" id="PRU00042"/>
    </source>
</evidence>
<proteinExistence type="predicted"/>
<dbReference type="Pfam" id="PF00096">
    <property type="entry name" value="zf-C2H2"/>
    <property type="match status" value="2"/>
</dbReference>
<evidence type="ECO:0000256" key="2">
    <source>
        <dbReference type="SAM" id="MobiDB-lite"/>
    </source>
</evidence>
<feature type="region of interest" description="Disordered" evidence="2">
    <location>
        <begin position="58"/>
        <end position="121"/>
    </location>
</feature>
<dbReference type="SUPFAM" id="SSF56672">
    <property type="entry name" value="DNA/RNA polymerases"/>
    <property type="match status" value="1"/>
</dbReference>
<feature type="domain" description="C2H2-type" evidence="3">
    <location>
        <begin position="7"/>
        <end position="34"/>
    </location>
</feature>
<protein>
    <recommendedName>
        <fullName evidence="3">C2H2-type domain-containing protein</fullName>
    </recommendedName>
</protein>
<dbReference type="AlphaFoldDB" id="A0AA88YWG9"/>
<keyword evidence="1" id="KW-0479">Metal-binding</keyword>
<reference evidence="4" key="1">
    <citation type="submission" date="2019-08" db="EMBL/GenBank/DDBJ databases">
        <title>The improved chromosome-level genome for the pearl oyster Pinctada fucata martensii using PacBio sequencing and Hi-C.</title>
        <authorList>
            <person name="Zheng Z."/>
        </authorList>
    </citation>
    <scope>NUCLEOTIDE SEQUENCE</scope>
    <source>
        <strain evidence="4">ZZ-2019</strain>
        <tissue evidence="4">Adductor muscle</tissue>
    </source>
</reference>
<dbReference type="Gene3D" id="3.30.160.60">
    <property type="entry name" value="Classic Zinc Finger"/>
    <property type="match status" value="1"/>
</dbReference>
<dbReference type="InterPro" id="IPR013087">
    <property type="entry name" value="Znf_C2H2_type"/>
</dbReference>
<keyword evidence="5" id="KW-1185">Reference proteome</keyword>
<dbReference type="PROSITE" id="PS00028">
    <property type="entry name" value="ZINC_FINGER_C2H2_1"/>
    <property type="match status" value="1"/>
</dbReference>
<dbReference type="SUPFAM" id="SSF53098">
    <property type="entry name" value="Ribonuclease H-like"/>
    <property type="match status" value="1"/>
</dbReference>